<name>A0ABP0KGR6_9DINO</name>
<dbReference type="Gene3D" id="3.30.200.20">
    <property type="entry name" value="Phosphorylase Kinase, domain 1"/>
    <property type="match status" value="1"/>
</dbReference>
<keyword evidence="12" id="KW-1185">Reference proteome</keyword>
<evidence type="ECO:0000313" key="11">
    <source>
        <dbReference type="EMBL" id="CAK9025164.1"/>
    </source>
</evidence>
<dbReference type="EMBL" id="CAXAMM010011112">
    <property type="protein sequence ID" value="CAK9025164.1"/>
    <property type="molecule type" value="Genomic_DNA"/>
</dbReference>
<evidence type="ECO:0000256" key="3">
    <source>
        <dbReference type="ARBA" id="ARBA00022679"/>
    </source>
</evidence>
<evidence type="ECO:0000259" key="9">
    <source>
        <dbReference type="PROSITE" id="PS50011"/>
    </source>
</evidence>
<comment type="similarity">
    <text evidence="8">Belongs to the protein kinase superfamily. Ser/Thr protein kinase family. CDPK subfamily.</text>
</comment>
<feature type="domain" description="EF-hand" evidence="10">
    <location>
        <begin position="477"/>
        <end position="512"/>
    </location>
</feature>
<dbReference type="InterPro" id="IPR011009">
    <property type="entry name" value="Kinase-like_dom_sf"/>
</dbReference>
<dbReference type="InterPro" id="IPR011992">
    <property type="entry name" value="EF-hand-dom_pair"/>
</dbReference>
<gene>
    <name evidence="11" type="ORF">SCF082_LOCUS16957</name>
</gene>
<dbReference type="SUPFAM" id="SSF56112">
    <property type="entry name" value="Protein kinase-like (PK-like)"/>
    <property type="match status" value="1"/>
</dbReference>
<evidence type="ECO:0000313" key="12">
    <source>
        <dbReference type="Proteomes" id="UP001642464"/>
    </source>
</evidence>
<evidence type="ECO:0000256" key="8">
    <source>
        <dbReference type="ARBA" id="ARBA00024334"/>
    </source>
</evidence>
<dbReference type="Gene3D" id="1.10.238.10">
    <property type="entry name" value="EF-hand"/>
    <property type="match status" value="3"/>
</dbReference>
<dbReference type="PROSITE" id="PS00108">
    <property type="entry name" value="PROTEIN_KINASE_ST"/>
    <property type="match status" value="1"/>
</dbReference>
<dbReference type="InterPro" id="IPR002048">
    <property type="entry name" value="EF_hand_dom"/>
</dbReference>
<evidence type="ECO:0000256" key="5">
    <source>
        <dbReference type="ARBA" id="ARBA00022777"/>
    </source>
</evidence>
<dbReference type="InterPro" id="IPR050205">
    <property type="entry name" value="CDPK_Ser/Thr_kinases"/>
</dbReference>
<reference evidence="11 12" key="1">
    <citation type="submission" date="2024-02" db="EMBL/GenBank/DDBJ databases">
        <authorList>
            <person name="Chen Y."/>
            <person name="Shah S."/>
            <person name="Dougan E. K."/>
            <person name="Thang M."/>
            <person name="Chan C."/>
        </authorList>
    </citation>
    <scope>NUCLEOTIDE SEQUENCE [LARGE SCALE GENOMIC DNA]</scope>
</reference>
<accession>A0ABP0KGR6</accession>
<feature type="domain" description="EF-hand" evidence="10">
    <location>
        <begin position="109"/>
        <end position="144"/>
    </location>
</feature>
<dbReference type="InterPro" id="IPR000719">
    <property type="entry name" value="Prot_kinase_dom"/>
</dbReference>
<dbReference type="SMART" id="SM00054">
    <property type="entry name" value="EFh"/>
    <property type="match status" value="3"/>
</dbReference>
<feature type="domain" description="Protein kinase" evidence="9">
    <location>
        <begin position="178"/>
        <end position="437"/>
    </location>
</feature>
<evidence type="ECO:0000256" key="6">
    <source>
        <dbReference type="ARBA" id="ARBA00022837"/>
    </source>
</evidence>
<organism evidence="11 12">
    <name type="scientific">Durusdinium trenchii</name>
    <dbReference type="NCBI Taxonomy" id="1381693"/>
    <lineage>
        <taxon>Eukaryota</taxon>
        <taxon>Sar</taxon>
        <taxon>Alveolata</taxon>
        <taxon>Dinophyceae</taxon>
        <taxon>Suessiales</taxon>
        <taxon>Symbiodiniaceae</taxon>
        <taxon>Durusdinium</taxon>
    </lineage>
</organism>
<dbReference type="Pfam" id="PF00069">
    <property type="entry name" value="Pkinase"/>
    <property type="match status" value="1"/>
</dbReference>
<evidence type="ECO:0000256" key="4">
    <source>
        <dbReference type="ARBA" id="ARBA00022741"/>
    </source>
</evidence>
<keyword evidence="2" id="KW-0723">Serine/threonine-protein kinase</keyword>
<dbReference type="PANTHER" id="PTHR24349">
    <property type="entry name" value="SERINE/THREONINE-PROTEIN KINASE"/>
    <property type="match status" value="1"/>
</dbReference>
<keyword evidence="3" id="KW-0808">Transferase</keyword>
<dbReference type="Proteomes" id="UP001642464">
    <property type="component" value="Unassembled WGS sequence"/>
</dbReference>
<feature type="domain" description="EF-hand" evidence="10">
    <location>
        <begin position="545"/>
        <end position="580"/>
    </location>
</feature>
<dbReference type="InterPro" id="IPR018247">
    <property type="entry name" value="EF_Hand_1_Ca_BS"/>
</dbReference>
<evidence type="ECO:0008006" key="13">
    <source>
        <dbReference type="Google" id="ProtNLM"/>
    </source>
</evidence>
<evidence type="ECO:0000256" key="7">
    <source>
        <dbReference type="ARBA" id="ARBA00022840"/>
    </source>
</evidence>
<dbReference type="InterPro" id="IPR008271">
    <property type="entry name" value="Ser/Thr_kinase_AS"/>
</dbReference>
<dbReference type="CDD" id="cd00180">
    <property type="entry name" value="PKc"/>
    <property type="match status" value="1"/>
</dbReference>
<dbReference type="Gene3D" id="1.10.510.10">
    <property type="entry name" value="Transferase(Phosphotransferase) domain 1"/>
    <property type="match status" value="1"/>
</dbReference>
<dbReference type="SMART" id="SM00220">
    <property type="entry name" value="S_TKc"/>
    <property type="match status" value="1"/>
</dbReference>
<evidence type="ECO:0000259" key="10">
    <source>
        <dbReference type="PROSITE" id="PS50222"/>
    </source>
</evidence>
<protein>
    <recommendedName>
        <fullName evidence="13">Calmodulin</fullName>
    </recommendedName>
</protein>
<proteinExistence type="inferred from homology"/>
<comment type="cofactor">
    <cofactor evidence="1">
        <name>Mg(2+)</name>
        <dbReference type="ChEBI" id="CHEBI:18420"/>
    </cofactor>
</comment>
<evidence type="ECO:0000256" key="1">
    <source>
        <dbReference type="ARBA" id="ARBA00001946"/>
    </source>
</evidence>
<dbReference type="PROSITE" id="PS50011">
    <property type="entry name" value="PROTEIN_KINASE_DOM"/>
    <property type="match status" value="1"/>
</dbReference>
<dbReference type="PROSITE" id="PS00018">
    <property type="entry name" value="EF_HAND_1"/>
    <property type="match status" value="1"/>
</dbReference>
<dbReference type="PROSITE" id="PS50222">
    <property type="entry name" value="EF_HAND_2"/>
    <property type="match status" value="3"/>
</dbReference>
<dbReference type="SUPFAM" id="SSF47473">
    <property type="entry name" value="EF-hand"/>
    <property type="match status" value="1"/>
</dbReference>
<keyword evidence="5" id="KW-0418">Kinase</keyword>
<comment type="caution">
    <text evidence="11">The sequence shown here is derived from an EMBL/GenBank/DDBJ whole genome shotgun (WGS) entry which is preliminary data.</text>
</comment>
<keyword evidence="4" id="KW-0547">Nucleotide-binding</keyword>
<keyword evidence="7" id="KW-0067">ATP-binding</keyword>
<sequence length="685" mass="77746">MQPMQPYFSQSGVNVTTGYALGSQPAAPPPVYVYQGQQYSDFRQLQAAMQQAPAPRTTSWEEVLKDPSALERKVKELFARYAGADRKLDPQELHGLAMSVGADLGVDPTAFGDIRTLFHRFDFSGDGHLDEQETFELIQYMLRVFRDLQQKRAAHLSQRPVVQDFGASIKFKGLEEFFDLQKKLGQGGQGAVYLAAERSTNVKRVVKCYDKNCANAPVEDIVAEFKLLTKLDHPKIARVYEVFQDHAYIYVVSEPYYGGDLTTCAQRASQNGVTLNQEWLAGILKQICAGILYLHNNRCMHCDIKEPNVMISRDADWNEPNVVVIDFGLARDFKKGSTGVMGTPGYMPPEVWTHGVWTIFGDVFSLGVLFYNMYCLHQRKAFEGTTIPQLKAQACQCAVDWQPLSNCISFQQMVQQMMQPSFKVRPKIEQVMMHEWWRSAGKEVTSPKGMSELSKIKPTSDLHRALMMDMVNRENLTHLKELNDLFTSMDADHSGVVTEAEARQALKTKMPPAELDEFVNTLMGSNRQVTYSQFMAEMIAAKKADNDEVLWRMFKELDSDNNNSLDANEIRAMLQKPKVREIMADRKRPPATPCRSRKTADVIQRRAGPKVSFQDFKRALETAEPVKEKTAQLREGDKVQYFSTSYAQWMDTTITAMDATGAMQLQCKPGYWLPPEELHKVRRPL</sequence>
<evidence type="ECO:0000256" key="2">
    <source>
        <dbReference type="ARBA" id="ARBA00022527"/>
    </source>
</evidence>
<keyword evidence="6" id="KW-0106">Calcium</keyword>